<sequence>MSVLKRLAGTVVSAAVAAGTARAAYRLLRDNPPGGAELWNRKNHRGEELTLLLGPATVAGAAAATAVAPGLTARERVAGIVATVGAGALGAYDDLAGDTKAKGFRGHLTALSEGQVTSGLVKIAGIGLTGIAVAAILKRGNVIQTVADGALIAAAANVANLFDLRPGRTLKVVLAQTPFTAVVGPLLAAPVGSAAGVIDEDLGETGMLGDSGANALGAAVGTAVVANAPRGVRWAVLAGLVGLTAASEKISFTKVIAGNEVLDKLDQLGRRPTP</sequence>
<proteinExistence type="predicted"/>
<evidence type="ECO:0000313" key="2">
    <source>
        <dbReference type="Proteomes" id="UP001595699"/>
    </source>
</evidence>
<dbReference type="RefSeq" id="WP_307782472.1">
    <property type="nucleotide sequence ID" value="NZ_JAFBCM010000001.1"/>
</dbReference>
<keyword evidence="2" id="KW-1185">Reference proteome</keyword>
<gene>
    <name evidence="1" type="ORF">ACFOUW_29975</name>
</gene>
<dbReference type="EMBL" id="JBHRZH010000036">
    <property type="protein sequence ID" value="MFC3765098.1"/>
    <property type="molecule type" value="Genomic_DNA"/>
</dbReference>
<evidence type="ECO:0008006" key="3">
    <source>
        <dbReference type="Google" id="ProtNLM"/>
    </source>
</evidence>
<dbReference type="Proteomes" id="UP001595699">
    <property type="component" value="Unassembled WGS sequence"/>
</dbReference>
<reference evidence="2" key="1">
    <citation type="journal article" date="2019" name="Int. J. Syst. Evol. Microbiol.">
        <title>The Global Catalogue of Microorganisms (GCM) 10K type strain sequencing project: providing services to taxonomists for standard genome sequencing and annotation.</title>
        <authorList>
            <consortium name="The Broad Institute Genomics Platform"/>
            <consortium name="The Broad Institute Genome Sequencing Center for Infectious Disease"/>
            <person name="Wu L."/>
            <person name="Ma J."/>
        </authorList>
    </citation>
    <scope>NUCLEOTIDE SEQUENCE [LARGE SCALE GENOMIC DNA]</scope>
    <source>
        <strain evidence="2">CGMCC 4.7241</strain>
    </source>
</reference>
<name>A0ABV7YLU2_9ACTN</name>
<evidence type="ECO:0000313" key="1">
    <source>
        <dbReference type="EMBL" id="MFC3765098.1"/>
    </source>
</evidence>
<accession>A0ABV7YLU2</accession>
<organism evidence="1 2">
    <name type="scientific">Tenggerimyces flavus</name>
    <dbReference type="NCBI Taxonomy" id="1708749"/>
    <lineage>
        <taxon>Bacteria</taxon>
        <taxon>Bacillati</taxon>
        <taxon>Actinomycetota</taxon>
        <taxon>Actinomycetes</taxon>
        <taxon>Propionibacteriales</taxon>
        <taxon>Nocardioidaceae</taxon>
        <taxon>Tenggerimyces</taxon>
    </lineage>
</organism>
<protein>
    <recommendedName>
        <fullName evidence="3">UDP-N-acetylmuramyl pentapeptide phosphotransferase/UDP-N-acetylglucosamine-1-phosphate transferase</fullName>
    </recommendedName>
</protein>
<comment type="caution">
    <text evidence="1">The sequence shown here is derived from an EMBL/GenBank/DDBJ whole genome shotgun (WGS) entry which is preliminary data.</text>
</comment>